<dbReference type="EMBL" id="CM009295">
    <property type="protein sequence ID" value="RQO92004.1"/>
    <property type="molecule type" value="Genomic_DNA"/>
</dbReference>
<evidence type="ECO:0000313" key="2">
    <source>
        <dbReference type="Proteomes" id="UP000006729"/>
    </source>
</evidence>
<dbReference type="AlphaFoldDB" id="A0A3N7GMJ9"/>
<name>A0A3N7GMJ9_POPTR</name>
<reference evidence="1 2" key="1">
    <citation type="journal article" date="2006" name="Science">
        <title>The genome of black cottonwood, Populus trichocarpa (Torr. &amp; Gray).</title>
        <authorList>
            <person name="Tuskan G.A."/>
            <person name="Difazio S."/>
            <person name="Jansson S."/>
            <person name="Bohlmann J."/>
            <person name="Grigoriev I."/>
            <person name="Hellsten U."/>
            <person name="Putnam N."/>
            <person name="Ralph S."/>
            <person name="Rombauts S."/>
            <person name="Salamov A."/>
            <person name="Schein J."/>
            <person name="Sterck L."/>
            <person name="Aerts A."/>
            <person name="Bhalerao R.R."/>
            <person name="Bhalerao R.P."/>
            <person name="Blaudez D."/>
            <person name="Boerjan W."/>
            <person name="Brun A."/>
            <person name="Brunner A."/>
            <person name="Busov V."/>
            <person name="Campbell M."/>
            <person name="Carlson J."/>
            <person name="Chalot M."/>
            <person name="Chapman J."/>
            <person name="Chen G.L."/>
            <person name="Cooper D."/>
            <person name="Coutinho P.M."/>
            <person name="Couturier J."/>
            <person name="Covert S."/>
            <person name="Cronk Q."/>
            <person name="Cunningham R."/>
            <person name="Davis J."/>
            <person name="Degroeve S."/>
            <person name="Dejardin A."/>
            <person name="Depamphilis C."/>
            <person name="Detter J."/>
            <person name="Dirks B."/>
            <person name="Dubchak I."/>
            <person name="Duplessis S."/>
            <person name="Ehlting J."/>
            <person name="Ellis B."/>
            <person name="Gendler K."/>
            <person name="Goodstein D."/>
            <person name="Gribskov M."/>
            <person name="Grimwood J."/>
            <person name="Groover A."/>
            <person name="Gunter L."/>
            <person name="Hamberger B."/>
            <person name="Heinze B."/>
            <person name="Helariutta Y."/>
            <person name="Henrissat B."/>
            <person name="Holligan D."/>
            <person name="Holt R."/>
            <person name="Huang W."/>
            <person name="Islam-Faridi N."/>
            <person name="Jones S."/>
            <person name="Jones-Rhoades M."/>
            <person name="Jorgensen R."/>
            <person name="Joshi C."/>
            <person name="Kangasjarvi J."/>
            <person name="Karlsson J."/>
            <person name="Kelleher C."/>
            <person name="Kirkpatrick R."/>
            <person name="Kirst M."/>
            <person name="Kohler A."/>
            <person name="Kalluri U."/>
            <person name="Larimer F."/>
            <person name="Leebens-Mack J."/>
            <person name="Leple J.C."/>
            <person name="Locascio P."/>
            <person name="Lou Y."/>
            <person name="Lucas S."/>
            <person name="Martin F."/>
            <person name="Montanini B."/>
            <person name="Napoli C."/>
            <person name="Nelson D.R."/>
            <person name="Nelson C."/>
            <person name="Nieminen K."/>
            <person name="Nilsson O."/>
            <person name="Pereda V."/>
            <person name="Peter G."/>
            <person name="Philippe R."/>
            <person name="Pilate G."/>
            <person name="Poliakov A."/>
            <person name="Razumovskaya J."/>
            <person name="Richardson P."/>
            <person name="Rinaldi C."/>
            <person name="Ritland K."/>
            <person name="Rouze P."/>
            <person name="Ryaboy D."/>
            <person name="Schmutz J."/>
            <person name="Schrader J."/>
            <person name="Segerman B."/>
            <person name="Shin H."/>
            <person name="Siddiqui A."/>
            <person name="Sterky F."/>
            <person name="Terry A."/>
            <person name="Tsai C.J."/>
            <person name="Uberbacher E."/>
            <person name="Unneberg P."/>
            <person name="Vahala J."/>
            <person name="Wall K."/>
            <person name="Wessler S."/>
            <person name="Yang G."/>
            <person name="Yin T."/>
            <person name="Douglas C."/>
            <person name="Marra M."/>
            <person name="Sandberg G."/>
            <person name="Van de Peer Y."/>
            <person name="Rokhsar D."/>
        </authorList>
    </citation>
    <scope>NUCLEOTIDE SEQUENCE [LARGE SCALE GENOMIC DNA]</scope>
    <source>
        <strain evidence="2">cv. Nisqually</strain>
    </source>
</reference>
<evidence type="ECO:0000313" key="1">
    <source>
        <dbReference type="EMBL" id="RQO92004.1"/>
    </source>
</evidence>
<protein>
    <submittedName>
        <fullName evidence="1">Uncharacterized protein</fullName>
    </submittedName>
</protein>
<sequence>MDPCIVTYMIVETTIPCKPQPTPHTKCYC</sequence>
<dbReference type="Proteomes" id="UP000006729">
    <property type="component" value="Chromosome 6"/>
</dbReference>
<gene>
    <name evidence="1" type="ORF">POPTR_006G202350</name>
</gene>
<organism evidence="1 2">
    <name type="scientific">Populus trichocarpa</name>
    <name type="common">Western balsam poplar</name>
    <name type="synonym">Populus balsamifera subsp. trichocarpa</name>
    <dbReference type="NCBI Taxonomy" id="3694"/>
    <lineage>
        <taxon>Eukaryota</taxon>
        <taxon>Viridiplantae</taxon>
        <taxon>Streptophyta</taxon>
        <taxon>Embryophyta</taxon>
        <taxon>Tracheophyta</taxon>
        <taxon>Spermatophyta</taxon>
        <taxon>Magnoliopsida</taxon>
        <taxon>eudicotyledons</taxon>
        <taxon>Gunneridae</taxon>
        <taxon>Pentapetalae</taxon>
        <taxon>rosids</taxon>
        <taxon>fabids</taxon>
        <taxon>Malpighiales</taxon>
        <taxon>Salicaceae</taxon>
        <taxon>Saliceae</taxon>
        <taxon>Populus</taxon>
    </lineage>
</organism>
<dbReference type="InParanoid" id="A0A3N7GMJ9"/>
<accession>A0A3N7GMJ9</accession>
<keyword evidence="2" id="KW-1185">Reference proteome</keyword>
<proteinExistence type="predicted"/>